<dbReference type="InterPro" id="IPR043739">
    <property type="entry name" value="DUF5684"/>
</dbReference>
<dbReference type="Pfam" id="PF18936">
    <property type="entry name" value="DUF5684"/>
    <property type="match status" value="1"/>
</dbReference>
<keyword evidence="4" id="KW-1185">Reference proteome</keyword>
<keyword evidence="2" id="KW-1133">Transmembrane helix</keyword>
<evidence type="ECO:0000313" key="4">
    <source>
        <dbReference type="Proteomes" id="UP000238650"/>
    </source>
</evidence>
<evidence type="ECO:0000256" key="2">
    <source>
        <dbReference type="SAM" id="Phobius"/>
    </source>
</evidence>
<gene>
    <name evidence="3" type="ORF">B4915_12270</name>
</gene>
<dbReference type="OrthoDB" id="3637276at2"/>
<dbReference type="EMBL" id="MWZD01000022">
    <property type="protein sequence ID" value="PRI10185.1"/>
    <property type="molecule type" value="Genomic_DNA"/>
</dbReference>
<comment type="caution">
    <text evidence="3">The sequence shown here is derived from an EMBL/GenBank/DDBJ whole genome shotgun (WGS) entry which is preliminary data.</text>
</comment>
<dbReference type="AlphaFoldDB" id="A0A2S9QKS5"/>
<organism evidence="3 4">
    <name type="scientific">Leucobacter massiliensis</name>
    <dbReference type="NCBI Taxonomy" id="1686285"/>
    <lineage>
        <taxon>Bacteria</taxon>
        <taxon>Bacillati</taxon>
        <taxon>Actinomycetota</taxon>
        <taxon>Actinomycetes</taxon>
        <taxon>Micrococcales</taxon>
        <taxon>Microbacteriaceae</taxon>
        <taxon>Leucobacter</taxon>
    </lineage>
</organism>
<evidence type="ECO:0000313" key="3">
    <source>
        <dbReference type="EMBL" id="PRI10185.1"/>
    </source>
</evidence>
<evidence type="ECO:0000256" key="1">
    <source>
        <dbReference type="SAM" id="MobiDB-lite"/>
    </source>
</evidence>
<reference evidence="3 4" key="1">
    <citation type="journal article" date="2017" name="New Microbes New Infect">
        <title>Genome sequence of 'Leucobacter massiliensis' sp. nov. isolated from human pharynx after travel to the 2014 Hajj.</title>
        <authorList>
            <person name="Leangapichart T."/>
            <person name="Gautret P."/>
            <person name="Nguyen T.T."/>
            <person name="Armstrong N."/>
            <person name="Rolain J.M."/>
        </authorList>
    </citation>
    <scope>NUCLEOTIDE SEQUENCE [LARGE SCALE GENOMIC DNA]</scope>
    <source>
        <strain evidence="3 4">122RC15</strain>
    </source>
</reference>
<feature type="transmembrane region" description="Helical" evidence="2">
    <location>
        <begin position="101"/>
        <end position="119"/>
    </location>
</feature>
<feature type="compositionally biased region" description="Basic residues" evidence="1">
    <location>
        <begin position="198"/>
        <end position="208"/>
    </location>
</feature>
<feature type="transmembrane region" description="Helical" evidence="2">
    <location>
        <begin position="12"/>
        <end position="31"/>
    </location>
</feature>
<feature type="region of interest" description="Disordered" evidence="1">
    <location>
        <begin position="147"/>
        <end position="208"/>
    </location>
</feature>
<keyword evidence="2" id="KW-0472">Membrane</keyword>
<name>A0A2S9QKS5_9MICO</name>
<feature type="compositionally biased region" description="Pro residues" evidence="1">
    <location>
        <begin position="165"/>
        <end position="194"/>
    </location>
</feature>
<accession>A0A2S9QKS5</accession>
<feature type="transmembrane region" description="Helical" evidence="2">
    <location>
        <begin position="66"/>
        <end position="89"/>
    </location>
</feature>
<dbReference type="Proteomes" id="UP000238650">
    <property type="component" value="Unassembled WGS sequence"/>
</dbReference>
<evidence type="ECO:0008006" key="5">
    <source>
        <dbReference type="Google" id="ProtNLM"/>
    </source>
</evidence>
<keyword evidence="2" id="KW-0812">Transmembrane</keyword>
<dbReference type="RefSeq" id="WP_105806119.1">
    <property type="nucleotide sequence ID" value="NZ_MWZD01000022.1"/>
</dbReference>
<sequence length="208" mass="22108">MDYSSSVDPTAILMVAGLWSVVGLAFYLWYLWALSRLFPLLGLPSWAGWVPLWNQWQLVQRGGLPGWLVLLFLIPGVGIVALVVTIIAINRLNAEHGKGPGFTVLGVFIPPLWAMLLAAHIRDARFAGGSGATGYGVAGGSRDAFGAVPPAPRPANDGWQGVPAVPQPGTPAPQPMPPAPQPPFHPGGQPPFPSPLHTCRRRRHADGT</sequence>
<proteinExistence type="predicted"/>
<protein>
    <recommendedName>
        <fullName evidence="5">DUF805 domain-containing protein</fullName>
    </recommendedName>
</protein>